<dbReference type="Proteomes" id="UP001213972">
    <property type="component" value="Chromosome"/>
</dbReference>
<dbReference type="InterPro" id="IPR052515">
    <property type="entry name" value="Gfo/Idh/MocA_Oxidoreductase"/>
</dbReference>
<keyword evidence="1" id="KW-0520">NAD</keyword>
<dbReference type="InterPro" id="IPR055170">
    <property type="entry name" value="GFO_IDH_MocA-like_dom"/>
</dbReference>
<protein>
    <submittedName>
        <fullName evidence="4">Gfo/Idh/MocA family oxidoreductase</fullName>
    </submittedName>
</protein>
<dbReference type="InterPro" id="IPR000683">
    <property type="entry name" value="Gfo/Idh/MocA-like_OxRdtase_N"/>
</dbReference>
<name>A0AAJ5W196_9MICO</name>
<dbReference type="SUPFAM" id="SSF51735">
    <property type="entry name" value="NAD(P)-binding Rossmann-fold domains"/>
    <property type="match status" value="1"/>
</dbReference>
<dbReference type="GO" id="GO:0000166">
    <property type="term" value="F:nucleotide binding"/>
    <property type="evidence" value="ECO:0007669"/>
    <property type="project" value="InterPro"/>
</dbReference>
<dbReference type="Pfam" id="PF22725">
    <property type="entry name" value="GFO_IDH_MocA_C3"/>
    <property type="match status" value="1"/>
</dbReference>
<evidence type="ECO:0000259" key="2">
    <source>
        <dbReference type="Pfam" id="PF01408"/>
    </source>
</evidence>
<dbReference type="EMBL" id="CP119321">
    <property type="protein sequence ID" value="WEK13018.1"/>
    <property type="molecule type" value="Genomic_DNA"/>
</dbReference>
<dbReference type="SUPFAM" id="SSF55347">
    <property type="entry name" value="Glyceraldehyde-3-phosphate dehydrogenase-like, C-terminal domain"/>
    <property type="match status" value="1"/>
</dbReference>
<organism evidence="4 5">
    <name type="scientific">Candidatus Microbacterium phytovorans</name>
    <dbReference type="NCBI Taxonomy" id="3121374"/>
    <lineage>
        <taxon>Bacteria</taxon>
        <taxon>Bacillati</taxon>
        <taxon>Actinomycetota</taxon>
        <taxon>Actinomycetes</taxon>
        <taxon>Micrococcales</taxon>
        <taxon>Microbacteriaceae</taxon>
        <taxon>Microbacterium</taxon>
    </lineage>
</organism>
<evidence type="ECO:0000259" key="3">
    <source>
        <dbReference type="Pfam" id="PF22725"/>
    </source>
</evidence>
<feature type="domain" description="GFO/IDH/MocA-like oxidoreductase" evidence="3">
    <location>
        <begin position="137"/>
        <end position="258"/>
    </location>
</feature>
<accession>A0AAJ5W196</accession>
<dbReference type="PANTHER" id="PTHR43249:SF1">
    <property type="entry name" value="D-GLUCOSIDE 3-DEHYDROGENASE"/>
    <property type="match status" value="1"/>
</dbReference>
<dbReference type="Pfam" id="PF01408">
    <property type="entry name" value="GFO_IDH_MocA"/>
    <property type="match status" value="1"/>
</dbReference>
<dbReference type="Gene3D" id="3.30.360.10">
    <property type="entry name" value="Dihydrodipicolinate Reductase, domain 2"/>
    <property type="match status" value="1"/>
</dbReference>
<evidence type="ECO:0000256" key="1">
    <source>
        <dbReference type="ARBA" id="ARBA00023027"/>
    </source>
</evidence>
<feature type="domain" description="Gfo/Idh/MocA-like oxidoreductase N-terminal" evidence="2">
    <location>
        <begin position="8"/>
        <end position="123"/>
    </location>
</feature>
<evidence type="ECO:0000313" key="5">
    <source>
        <dbReference type="Proteomes" id="UP001213972"/>
    </source>
</evidence>
<proteinExistence type="predicted"/>
<gene>
    <name evidence="4" type="ORF">P0Y48_11165</name>
</gene>
<reference evidence="4" key="1">
    <citation type="submission" date="2023-03" db="EMBL/GenBank/DDBJ databases">
        <title>Andean soil-derived lignocellulolytic bacterial consortium as a source of novel taxa and putative plastic-active enzymes.</title>
        <authorList>
            <person name="Diaz-Garcia L."/>
            <person name="Chuvochina M."/>
            <person name="Feuerriegel G."/>
            <person name="Bunk B."/>
            <person name="Sproer C."/>
            <person name="Streit W.R."/>
            <person name="Rodriguez L.M."/>
            <person name="Overmann J."/>
            <person name="Jimenez D.J."/>
        </authorList>
    </citation>
    <scope>NUCLEOTIDE SEQUENCE</scope>
    <source>
        <strain evidence="4">MAG 4610</strain>
    </source>
</reference>
<dbReference type="InterPro" id="IPR036291">
    <property type="entry name" value="NAD(P)-bd_dom_sf"/>
</dbReference>
<dbReference type="AlphaFoldDB" id="A0AAJ5W196"/>
<dbReference type="PANTHER" id="PTHR43249">
    <property type="entry name" value="UDP-N-ACETYL-2-AMINO-2-DEOXY-D-GLUCURONATE OXIDASE"/>
    <property type="match status" value="1"/>
</dbReference>
<evidence type="ECO:0000313" key="4">
    <source>
        <dbReference type="EMBL" id="WEK13018.1"/>
    </source>
</evidence>
<dbReference type="Gene3D" id="3.40.50.720">
    <property type="entry name" value="NAD(P)-binding Rossmann-like Domain"/>
    <property type="match status" value="1"/>
</dbReference>
<sequence>MSPHSLARIAVVGAGGIGAAAHLPAVVSLSEDAELVAIVDLDETRRAEAGERFGCRNLYGDMAVMQAEQRPDIVIVATPPHLHEPLSIQAMRAGAWVYCEKPLTGSLASADRIIAAERETGQWTVSVSQFRYAGGSQQARAALADGRWGRPLIGVAHTTWYRGPEYWDIPWRGKFATEFAGATTTQAYHAVDLLLWLMGGDWRTVSGIADTLARPIEVEDASAAVVRFDSGAIATLLSTVLSSKQETRLQVIAERATLDLDTLYLPQVDEWSLRRVDEEGQTVVSSEWPEPEPPLEVNAHRSQLRAMIAAWREGRVPEVTAADARGTLEFLTALYKSSAVGMPIARGDIAAGDPFYEALDAAGPSRAGVNAHV</sequence>